<feature type="domain" description="Protein kinase" evidence="1">
    <location>
        <begin position="1"/>
        <end position="207"/>
    </location>
</feature>
<protein>
    <recommendedName>
        <fullName evidence="5">Non-specific serine/threonine protein kinase</fullName>
    </recommendedName>
</protein>
<dbReference type="VEuPathDB" id="TrichDB:TVAG_396300"/>
<name>A2ESE0_TRIV3</name>
<dbReference type="EMBL" id="DS113475">
    <property type="protein sequence ID" value="EAY04443.1"/>
    <property type="molecule type" value="Genomic_DNA"/>
</dbReference>
<accession>A2ESE0</accession>
<sequence length="285" mass="33273">MKEKNVKHRDLKPDNIIIDGDFIPHIIDWDDSTDRYSLSISTSHGTVPFTAPEIYKTIRKCASDVFSFGGVMFNVITGNYPFEKAFTTEEGLKYFIEFYKENITSKTRDAYKSLKDYEEIQEMDGASKEEIEEQRRIAAEYVKPIIKEMIQGGLRDDEILVDEKFTKDGFNKEIAGLIFECWKGEYKERIKPVDLEKRMEDIAKTYLNDSEYKQYEAYKKKLSSICDKTYEEVKYGTEEMIMKAKECGFYVNDSSLKEIIKTIDPDFNPDESVFQAFIDSITTYD</sequence>
<dbReference type="VEuPathDB" id="TrichDB:TVAGG3_0883120"/>
<dbReference type="PROSITE" id="PS00108">
    <property type="entry name" value="PROTEIN_KINASE_ST"/>
    <property type="match status" value="1"/>
</dbReference>
<dbReference type="Pfam" id="PF00069">
    <property type="entry name" value="Pkinase"/>
    <property type="match status" value="1"/>
</dbReference>
<dbReference type="RefSeq" id="XP_001316666.1">
    <property type="nucleotide sequence ID" value="XM_001316631.1"/>
</dbReference>
<dbReference type="PROSITE" id="PS50011">
    <property type="entry name" value="PROTEIN_KINASE_DOM"/>
    <property type="match status" value="1"/>
</dbReference>
<dbReference type="SUPFAM" id="SSF56112">
    <property type="entry name" value="Protein kinase-like (PK-like)"/>
    <property type="match status" value="1"/>
</dbReference>
<evidence type="ECO:0000313" key="3">
    <source>
        <dbReference type="EMBL" id="EAY04443.1"/>
    </source>
</evidence>
<feature type="domain" description="RGS" evidence="2">
    <location>
        <begin position="81"/>
        <end position="142"/>
    </location>
</feature>
<dbReference type="PROSITE" id="PS50132">
    <property type="entry name" value="RGS"/>
    <property type="match status" value="1"/>
</dbReference>
<dbReference type="InParanoid" id="A2ESE0"/>
<dbReference type="PANTHER" id="PTHR23257">
    <property type="entry name" value="SERINE-THREONINE PROTEIN KINASE"/>
    <property type="match status" value="1"/>
</dbReference>
<dbReference type="AlphaFoldDB" id="A2ESE0"/>
<dbReference type="Gene3D" id="1.10.510.10">
    <property type="entry name" value="Transferase(Phosphotransferase) domain 1"/>
    <property type="match status" value="1"/>
</dbReference>
<evidence type="ECO:0000259" key="1">
    <source>
        <dbReference type="PROSITE" id="PS50011"/>
    </source>
</evidence>
<reference evidence="3" key="1">
    <citation type="submission" date="2006-10" db="EMBL/GenBank/DDBJ databases">
        <authorList>
            <person name="Amadeo P."/>
            <person name="Zhao Q."/>
            <person name="Wortman J."/>
            <person name="Fraser-Liggett C."/>
            <person name="Carlton J."/>
        </authorList>
    </citation>
    <scope>NUCLEOTIDE SEQUENCE</scope>
    <source>
        <strain evidence="3">G3</strain>
    </source>
</reference>
<dbReference type="Proteomes" id="UP000001542">
    <property type="component" value="Unassembled WGS sequence"/>
</dbReference>
<dbReference type="InterPro" id="IPR000719">
    <property type="entry name" value="Prot_kinase_dom"/>
</dbReference>
<keyword evidence="4" id="KW-1185">Reference proteome</keyword>
<evidence type="ECO:0008006" key="5">
    <source>
        <dbReference type="Google" id="ProtNLM"/>
    </source>
</evidence>
<dbReference type="InterPro" id="IPR050167">
    <property type="entry name" value="Ser_Thr_protein_kinase"/>
</dbReference>
<evidence type="ECO:0000259" key="2">
    <source>
        <dbReference type="PROSITE" id="PS50132"/>
    </source>
</evidence>
<dbReference type="InterPro" id="IPR008271">
    <property type="entry name" value="Ser/Thr_kinase_AS"/>
</dbReference>
<dbReference type="InterPro" id="IPR016137">
    <property type="entry name" value="RGS"/>
</dbReference>
<gene>
    <name evidence="3" type="ORF">TVAG_396300</name>
</gene>
<evidence type="ECO:0000313" key="4">
    <source>
        <dbReference type="Proteomes" id="UP000001542"/>
    </source>
</evidence>
<dbReference type="KEGG" id="tva:4762305"/>
<organism evidence="3 4">
    <name type="scientific">Trichomonas vaginalis (strain ATCC PRA-98 / G3)</name>
    <dbReference type="NCBI Taxonomy" id="412133"/>
    <lineage>
        <taxon>Eukaryota</taxon>
        <taxon>Metamonada</taxon>
        <taxon>Parabasalia</taxon>
        <taxon>Trichomonadida</taxon>
        <taxon>Trichomonadidae</taxon>
        <taxon>Trichomonas</taxon>
    </lineage>
</organism>
<proteinExistence type="predicted"/>
<reference evidence="3" key="2">
    <citation type="journal article" date="2007" name="Science">
        <title>Draft genome sequence of the sexually transmitted pathogen Trichomonas vaginalis.</title>
        <authorList>
            <person name="Carlton J.M."/>
            <person name="Hirt R.P."/>
            <person name="Silva J.C."/>
            <person name="Delcher A.L."/>
            <person name="Schatz M."/>
            <person name="Zhao Q."/>
            <person name="Wortman J.R."/>
            <person name="Bidwell S.L."/>
            <person name="Alsmark U.C.M."/>
            <person name="Besteiro S."/>
            <person name="Sicheritz-Ponten T."/>
            <person name="Noel C.J."/>
            <person name="Dacks J.B."/>
            <person name="Foster P.G."/>
            <person name="Simillion C."/>
            <person name="Van de Peer Y."/>
            <person name="Miranda-Saavedra D."/>
            <person name="Barton G.J."/>
            <person name="Westrop G.D."/>
            <person name="Mueller S."/>
            <person name="Dessi D."/>
            <person name="Fiori P.L."/>
            <person name="Ren Q."/>
            <person name="Paulsen I."/>
            <person name="Zhang H."/>
            <person name="Bastida-Corcuera F.D."/>
            <person name="Simoes-Barbosa A."/>
            <person name="Brown M.T."/>
            <person name="Hayes R.D."/>
            <person name="Mukherjee M."/>
            <person name="Okumura C.Y."/>
            <person name="Schneider R."/>
            <person name="Smith A.J."/>
            <person name="Vanacova S."/>
            <person name="Villalvazo M."/>
            <person name="Haas B.J."/>
            <person name="Pertea M."/>
            <person name="Feldblyum T.V."/>
            <person name="Utterback T.R."/>
            <person name="Shu C.L."/>
            <person name="Osoegawa K."/>
            <person name="de Jong P.J."/>
            <person name="Hrdy I."/>
            <person name="Horvathova L."/>
            <person name="Zubacova Z."/>
            <person name="Dolezal P."/>
            <person name="Malik S.B."/>
            <person name="Logsdon J.M. Jr."/>
            <person name="Henze K."/>
            <person name="Gupta A."/>
            <person name="Wang C.C."/>
            <person name="Dunne R.L."/>
            <person name="Upcroft J.A."/>
            <person name="Upcroft P."/>
            <person name="White O."/>
            <person name="Salzberg S.L."/>
            <person name="Tang P."/>
            <person name="Chiu C.-H."/>
            <person name="Lee Y.-S."/>
            <person name="Embley T.M."/>
            <person name="Coombs G.H."/>
            <person name="Mottram J.C."/>
            <person name="Tachezy J."/>
            <person name="Fraser-Liggett C.M."/>
            <person name="Johnson P.J."/>
        </authorList>
    </citation>
    <scope>NUCLEOTIDE SEQUENCE [LARGE SCALE GENOMIC DNA]</scope>
    <source>
        <strain evidence="3">G3</strain>
    </source>
</reference>
<dbReference type="GO" id="GO:0004672">
    <property type="term" value="F:protein kinase activity"/>
    <property type="evidence" value="ECO:0007669"/>
    <property type="project" value="InterPro"/>
</dbReference>
<dbReference type="GO" id="GO:0005524">
    <property type="term" value="F:ATP binding"/>
    <property type="evidence" value="ECO:0007669"/>
    <property type="project" value="InterPro"/>
</dbReference>
<dbReference type="InterPro" id="IPR011009">
    <property type="entry name" value="Kinase-like_dom_sf"/>
</dbReference>